<dbReference type="InterPro" id="IPR014757">
    <property type="entry name" value="Tscrpt_reg_IclR_C"/>
</dbReference>
<evidence type="ECO:0000256" key="5">
    <source>
        <dbReference type="ARBA" id="ARBA00058938"/>
    </source>
</evidence>
<dbReference type="AlphaFoldDB" id="A0A4U6QH00"/>
<evidence type="ECO:0000256" key="3">
    <source>
        <dbReference type="ARBA" id="ARBA00023125"/>
    </source>
</evidence>
<evidence type="ECO:0000313" key="10">
    <source>
        <dbReference type="Proteomes" id="UP000306985"/>
    </source>
</evidence>
<dbReference type="SUPFAM" id="SSF46785">
    <property type="entry name" value="Winged helix' DNA-binding domain"/>
    <property type="match status" value="1"/>
</dbReference>
<evidence type="ECO:0000256" key="1">
    <source>
        <dbReference type="ARBA" id="ARBA00022798"/>
    </source>
</evidence>
<dbReference type="GO" id="GO:0003700">
    <property type="term" value="F:DNA-binding transcription factor activity"/>
    <property type="evidence" value="ECO:0007669"/>
    <property type="project" value="TreeGrafter"/>
</dbReference>
<accession>A0A4U6QH00</accession>
<protein>
    <recommendedName>
        <fullName evidence="6">Glycerol operon regulatory protein</fullName>
    </recommendedName>
</protein>
<dbReference type="GO" id="GO:0006071">
    <property type="term" value="P:glycerol metabolic process"/>
    <property type="evidence" value="ECO:0007669"/>
    <property type="project" value="UniProtKB-KW"/>
</dbReference>
<dbReference type="Gene3D" id="1.10.10.10">
    <property type="entry name" value="Winged helix-like DNA-binding domain superfamily/Winged helix DNA-binding domain"/>
    <property type="match status" value="1"/>
</dbReference>
<evidence type="ECO:0000256" key="6">
    <source>
        <dbReference type="ARBA" id="ARBA00070406"/>
    </source>
</evidence>
<dbReference type="InterPro" id="IPR036390">
    <property type="entry name" value="WH_DNA-bd_sf"/>
</dbReference>
<dbReference type="InterPro" id="IPR005471">
    <property type="entry name" value="Tscrpt_reg_IclR_N"/>
</dbReference>
<feature type="domain" description="IclR-ED" evidence="8">
    <location>
        <begin position="68"/>
        <end position="253"/>
    </location>
</feature>
<sequence length="257" mass="27552">MPGNVQSVERAAAILRLLADEDEPLALAQIASALGLAKPTAHGILRTLADVGFVEQPEANGPYQVASDLFEVGRGQRFDPNELRSRAMNWTDTLAARTGESARVATYYRGRAEVAHHVFRAGGGTQVLTTGAQVPLHASALGKVLLAHDPGAARRALRAELPVYTHRTITDRVLLQRELAAVRDLGWARALGEVDPDVAGLAAPIRDRGGYVVAVVGIEGLIDRLYDGRGKPRPDMVDAVVDTGRAISRELGHGRER</sequence>
<organism evidence="9 10">
    <name type="scientific">Nakamurella flava</name>
    <dbReference type="NCBI Taxonomy" id="2576308"/>
    <lineage>
        <taxon>Bacteria</taxon>
        <taxon>Bacillati</taxon>
        <taxon>Actinomycetota</taxon>
        <taxon>Actinomycetes</taxon>
        <taxon>Nakamurellales</taxon>
        <taxon>Nakamurellaceae</taxon>
        <taxon>Nakamurella</taxon>
    </lineage>
</organism>
<keyword evidence="10" id="KW-1185">Reference proteome</keyword>
<dbReference type="SMART" id="SM00346">
    <property type="entry name" value="HTH_ICLR"/>
    <property type="match status" value="1"/>
</dbReference>
<dbReference type="RefSeq" id="WP_137449908.1">
    <property type="nucleotide sequence ID" value="NZ_SZZH01000002.1"/>
</dbReference>
<dbReference type="PROSITE" id="PS51077">
    <property type="entry name" value="HTH_ICLR"/>
    <property type="match status" value="1"/>
</dbReference>
<dbReference type="InterPro" id="IPR050707">
    <property type="entry name" value="HTH_MetabolicPath_Reg"/>
</dbReference>
<comment type="caution">
    <text evidence="9">The sequence shown here is derived from an EMBL/GenBank/DDBJ whole genome shotgun (WGS) entry which is preliminary data.</text>
</comment>
<evidence type="ECO:0000313" key="9">
    <source>
        <dbReference type="EMBL" id="TKV59286.1"/>
    </source>
</evidence>
<dbReference type="PANTHER" id="PTHR30136">
    <property type="entry name" value="HELIX-TURN-HELIX TRANSCRIPTIONAL REGULATOR, ICLR FAMILY"/>
    <property type="match status" value="1"/>
</dbReference>
<evidence type="ECO:0000259" key="7">
    <source>
        <dbReference type="PROSITE" id="PS51077"/>
    </source>
</evidence>
<feature type="domain" description="HTH iclR-type" evidence="7">
    <location>
        <begin position="5"/>
        <end position="67"/>
    </location>
</feature>
<keyword evidence="4" id="KW-0804">Transcription</keyword>
<keyword evidence="3" id="KW-0238">DNA-binding</keyword>
<dbReference type="InterPro" id="IPR029016">
    <property type="entry name" value="GAF-like_dom_sf"/>
</dbReference>
<proteinExistence type="predicted"/>
<dbReference type="SUPFAM" id="SSF55781">
    <property type="entry name" value="GAF domain-like"/>
    <property type="match status" value="1"/>
</dbReference>
<dbReference type="OrthoDB" id="4474604at2"/>
<dbReference type="EMBL" id="SZZH01000002">
    <property type="protein sequence ID" value="TKV59286.1"/>
    <property type="molecule type" value="Genomic_DNA"/>
</dbReference>
<dbReference type="GO" id="GO:0045892">
    <property type="term" value="P:negative regulation of DNA-templated transcription"/>
    <property type="evidence" value="ECO:0007669"/>
    <property type="project" value="TreeGrafter"/>
</dbReference>
<dbReference type="Gene3D" id="3.30.450.40">
    <property type="match status" value="1"/>
</dbReference>
<gene>
    <name evidence="9" type="ORF">FDO65_11745</name>
</gene>
<keyword evidence="2" id="KW-0805">Transcription regulation</keyword>
<dbReference type="InterPro" id="IPR036388">
    <property type="entry name" value="WH-like_DNA-bd_sf"/>
</dbReference>
<reference evidence="9 10" key="1">
    <citation type="submission" date="2019-05" db="EMBL/GenBank/DDBJ databases">
        <title>Nakamurella sp. N5BH11, whole genome shotgun sequence.</title>
        <authorList>
            <person name="Tuo L."/>
        </authorList>
    </citation>
    <scope>NUCLEOTIDE SEQUENCE [LARGE SCALE GENOMIC DNA]</scope>
    <source>
        <strain evidence="9 10">N5BH11</strain>
    </source>
</reference>
<dbReference type="Proteomes" id="UP000306985">
    <property type="component" value="Unassembled WGS sequence"/>
</dbReference>
<name>A0A4U6QH00_9ACTN</name>
<comment type="function">
    <text evidence="5">May be an activator protein for the gylABX operon.</text>
</comment>
<evidence type="ECO:0000256" key="2">
    <source>
        <dbReference type="ARBA" id="ARBA00023015"/>
    </source>
</evidence>
<evidence type="ECO:0000259" key="8">
    <source>
        <dbReference type="PROSITE" id="PS51078"/>
    </source>
</evidence>
<dbReference type="Pfam" id="PF09339">
    <property type="entry name" value="HTH_IclR"/>
    <property type="match status" value="1"/>
</dbReference>
<dbReference type="Pfam" id="PF01614">
    <property type="entry name" value="IclR_C"/>
    <property type="match status" value="1"/>
</dbReference>
<dbReference type="PROSITE" id="PS51078">
    <property type="entry name" value="ICLR_ED"/>
    <property type="match status" value="1"/>
</dbReference>
<keyword evidence="1" id="KW-0319">Glycerol metabolism</keyword>
<dbReference type="FunFam" id="1.10.10.10:FF:000056">
    <property type="entry name" value="IclR family transcriptional regulator"/>
    <property type="match status" value="1"/>
</dbReference>
<dbReference type="GO" id="GO:0003677">
    <property type="term" value="F:DNA binding"/>
    <property type="evidence" value="ECO:0007669"/>
    <property type="project" value="UniProtKB-KW"/>
</dbReference>
<evidence type="ECO:0000256" key="4">
    <source>
        <dbReference type="ARBA" id="ARBA00023163"/>
    </source>
</evidence>
<dbReference type="PANTHER" id="PTHR30136:SF24">
    <property type="entry name" value="HTH-TYPE TRANSCRIPTIONAL REPRESSOR ALLR"/>
    <property type="match status" value="1"/>
</dbReference>